<dbReference type="InterPro" id="IPR047589">
    <property type="entry name" value="DUF11_rpt"/>
</dbReference>
<dbReference type="Gene3D" id="2.60.40.10">
    <property type="entry name" value="Immunoglobulins"/>
    <property type="match status" value="2"/>
</dbReference>
<dbReference type="Pfam" id="PF24346">
    <property type="entry name" value="DUF7507"/>
    <property type="match status" value="4"/>
</dbReference>
<sequence length="487" mass="50250">MLGQPRTLTEVGVDDPLPGLSDIEFGDWPGEDHVLAPGQEVVATATYELTQADVNAGSVVNLVEADGTPPNIKDPENPDDPGEPADPVEDEDPETVVVPGGPALQLTKTSDGIDDAVAGQTVTHEFVATNTGNVTITDVSITDELEGLGELSYDWPADRGVLQPGQSVTATAQYTVTQADVDRGFVHNIATVDGTPPPGSPDVELPPPAEEIIHLPPAPGLIVDKTSSFTADAVVGETIEYAFAATNTGNVTLTDVSIADPLPGLSSLSYDWPGDTGVLAPGETVTATATYALTQADIDAGVVHNTATAGGTPPPSIDPDDPDNPVPSDPIGTPPVHEDTPLPPNPGIDLVKTSDLTAEAVAGDEVEYGFVATNTGNVTLTDVSLTDPLTGLSDLTFDWPGERSVLAPGESVQATATLVLAQGHIDDGLVENTATVTGTPPPSYNPEDPATPTPHDPVRDQSTVVTELPPNAISTWPRPPNILVKAK</sequence>
<accession>A0ABU2B2X7</accession>
<dbReference type="EMBL" id="JAVDYJ010000001">
    <property type="protein sequence ID" value="MDR7347972.1"/>
    <property type="molecule type" value="Genomic_DNA"/>
</dbReference>
<dbReference type="InterPro" id="IPR013783">
    <property type="entry name" value="Ig-like_fold"/>
</dbReference>
<feature type="compositionally biased region" description="Acidic residues" evidence="1">
    <location>
        <begin position="77"/>
        <end position="94"/>
    </location>
</feature>
<feature type="region of interest" description="Disordered" evidence="1">
    <location>
        <begin position="432"/>
        <end position="462"/>
    </location>
</feature>
<feature type="region of interest" description="Disordered" evidence="1">
    <location>
        <begin position="305"/>
        <end position="347"/>
    </location>
</feature>
<evidence type="ECO:0000256" key="1">
    <source>
        <dbReference type="SAM" id="MobiDB-lite"/>
    </source>
</evidence>
<proteinExistence type="predicted"/>
<dbReference type="Proteomes" id="UP001183794">
    <property type="component" value="Unassembled WGS sequence"/>
</dbReference>
<feature type="region of interest" description="Disordered" evidence="1">
    <location>
        <begin position="1"/>
        <end position="20"/>
    </location>
</feature>
<dbReference type="NCBIfam" id="TIGR01451">
    <property type="entry name" value="B_ant_repeat"/>
    <property type="match status" value="3"/>
</dbReference>
<feature type="domain" description="DUF7507" evidence="2">
    <location>
        <begin position="218"/>
        <end position="315"/>
    </location>
</feature>
<dbReference type="InterPro" id="IPR055354">
    <property type="entry name" value="DUF7507"/>
</dbReference>
<comment type="caution">
    <text evidence="3">The sequence shown here is derived from an EMBL/GenBank/DDBJ whole genome shotgun (WGS) entry which is preliminary data.</text>
</comment>
<dbReference type="InterPro" id="IPR051172">
    <property type="entry name" value="Chlamydia_OmcB"/>
</dbReference>
<evidence type="ECO:0000313" key="4">
    <source>
        <dbReference type="Proteomes" id="UP001183794"/>
    </source>
</evidence>
<feature type="compositionally biased region" description="Pro residues" evidence="1">
    <location>
        <begin position="439"/>
        <end position="455"/>
    </location>
</feature>
<protein>
    <submittedName>
        <fullName evidence="3">Repeat protein (TIGR01451 family)</fullName>
    </submittedName>
</protein>
<reference evidence="3 4" key="1">
    <citation type="submission" date="2023-07" db="EMBL/GenBank/DDBJ databases">
        <title>Sequencing the genomes of 1000 actinobacteria strains.</title>
        <authorList>
            <person name="Klenk H.-P."/>
        </authorList>
    </citation>
    <scope>NUCLEOTIDE SEQUENCE [LARGE SCALE GENOMIC DNA]</scope>
    <source>
        <strain evidence="3 4">DSM 22966</strain>
    </source>
</reference>
<organism evidence="3 4">
    <name type="scientific">Enteractinococcus fodinae</name>
    <dbReference type="NCBI Taxonomy" id="684663"/>
    <lineage>
        <taxon>Bacteria</taxon>
        <taxon>Bacillati</taxon>
        <taxon>Actinomycetota</taxon>
        <taxon>Actinomycetes</taxon>
        <taxon>Micrococcales</taxon>
        <taxon>Micrococcaceae</taxon>
    </lineage>
</organism>
<feature type="domain" description="DUF7507" evidence="2">
    <location>
        <begin position="345"/>
        <end position="445"/>
    </location>
</feature>
<keyword evidence="4" id="KW-1185">Reference proteome</keyword>
<dbReference type="RefSeq" id="WP_310174719.1">
    <property type="nucleotide sequence ID" value="NZ_BAABHE010000002.1"/>
</dbReference>
<dbReference type="PANTHER" id="PTHR34819">
    <property type="entry name" value="LARGE CYSTEINE-RICH PERIPLASMIC PROTEIN OMCB"/>
    <property type="match status" value="1"/>
</dbReference>
<evidence type="ECO:0000313" key="3">
    <source>
        <dbReference type="EMBL" id="MDR7347972.1"/>
    </source>
</evidence>
<feature type="domain" description="DUF7507" evidence="2">
    <location>
        <begin position="102"/>
        <end position="201"/>
    </location>
</feature>
<name>A0ABU2B2X7_9MICC</name>
<gene>
    <name evidence="3" type="ORF">J2S62_002229</name>
</gene>
<feature type="domain" description="DUF7507" evidence="2">
    <location>
        <begin position="7"/>
        <end position="73"/>
    </location>
</feature>
<evidence type="ECO:0000259" key="2">
    <source>
        <dbReference type="Pfam" id="PF24346"/>
    </source>
</evidence>
<feature type="region of interest" description="Disordered" evidence="1">
    <location>
        <begin position="468"/>
        <end position="487"/>
    </location>
</feature>
<feature type="region of interest" description="Disordered" evidence="1">
    <location>
        <begin position="64"/>
        <end position="95"/>
    </location>
</feature>